<dbReference type="Proteomes" id="UP000479000">
    <property type="component" value="Unassembled WGS sequence"/>
</dbReference>
<name>A0A6H5HE49_9HEMI</name>
<keyword evidence="2" id="KW-1185">Reference proteome</keyword>
<protein>
    <submittedName>
        <fullName evidence="1">Uncharacterized protein</fullName>
    </submittedName>
</protein>
<feature type="non-terminal residue" evidence="1">
    <location>
        <position position="74"/>
    </location>
</feature>
<reference evidence="1 2" key="1">
    <citation type="submission" date="2020-02" db="EMBL/GenBank/DDBJ databases">
        <authorList>
            <person name="Ferguson B K."/>
        </authorList>
    </citation>
    <scope>NUCLEOTIDE SEQUENCE [LARGE SCALE GENOMIC DNA]</scope>
</reference>
<dbReference type="EMBL" id="CADCXU010027181">
    <property type="protein sequence ID" value="CAB0014079.1"/>
    <property type="molecule type" value="Genomic_DNA"/>
</dbReference>
<accession>A0A6H5HE49</accession>
<evidence type="ECO:0000313" key="2">
    <source>
        <dbReference type="Proteomes" id="UP000479000"/>
    </source>
</evidence>
<dbReference type="AlphaFoldDB" id="A0A6H5HE49"/>
<proteinExistence type="predicted"/>
<organism evidence="1 2">
    <name type="scientific">Nesidiocoris tenuis</name>
    <dbReference type="NCBI Taxonomy" id="355587"/>
    <lineage>
        <taxon>Eukaryota</taxon>
        <taxon>Metazoa</taxon>
        <taxon>Ecdysozoa</taxon>
        <taxon>Arthropoda</taxon>
        <taxon>Hexapoda</taxon>
        <taxon>Insecta</taxon>
        <taxon>Pterygota</taxon>
        <taxon>Neoptera</taxon>
        <taxon>Paraneoptera</taxon>
        <taxon>Hemiptera</taxon>
        <taxon>Heteroptera</taxon>
        <taxon>Panheteroptera</taxon>
        <taxon>Cimicomorpha</taxon>
        <taxon>Miridae</taxon>
        <taxon>Dicyphina</taxon>
        <taxon>Nesidiocoris</taxon>
    </lineage>
</organism>
<sequence length="74" mass="9025">MKNDSRHIYSSLWSRDGRFPYWNQSGSARRVRGNHVCRKGAPARPRRDRWRDYVARRKLRRYRTTFSPAEEQKS</sequence>
<gene>
    <name evidence="1" type="ORF">NTEN_LOCUS18592</name>
</gene>
<evidence type="ECO:0000313" key="1">
    <source>
        <dbReference type="EMBL" id="CAB0014079.1"/>
    </source>
</evidence>